<dbReference type="RefSeq" id="WP_108090026.1">
    <property type="nucleotide sequence ID" value="NZ_PZPP01000010.1"/>
</dbReference>
<evidence type="ECO:0000313" key="2">
    <source>
        <dbReference type="Proteomes" id="UP000241614"/>
    </source>
</evidence>
<reference evidence="1 2" key="1">
    <citation type="submission" date="2018-04" db="EMBL/GenBank/DDBJ databases">
        <title>Genome sequencing reveals highly heavy metal resistance and biotechnology application of the novel Enterobacter cloacae amazonensis isolated from wastewater river in Manaus - Amazonas.</title>
        <authorList>
            <person name="Astolfi M.C.T."/>
            <person name="Carvalho E.B.D.S."/>
            <person name="Lacerda L.B."/>
            <person name="Pinto M.V."/>
            <person name="Nogueira V.B."/>
            <person name="Barros A.M."/>
            <person name="Astolfi-Filho S."/>
        </authorList>
    </citation>
    <scope>NUCLEOTIDE SEQUENCE [LARGE SCALE GENOMIC DNA]</scope>
    <source>
        <strain evidence="2">amazonensis</strain>
    </source>
</reference>
<dbReference type="Gene3D" id="1.25.40.10">
    <property type="entry name" value="Tetratricopeptide repeat domain"/>
    <property type="match status" value="1"/>
</dbReference>
<proteinExistence type="predicted"/>
<evidence type="ECO:0000313" key="1">
    <source>
        <dbReference type="EMBL" id="PTM35840.1"/>
    </source>
</evidence>
<dbReference type="SUPFAM" id="SSF48452">
    <property type="entry name" value="TPR-like"/>
    <property type="match status" value="1"/>
</dbReference>
<accession>A0A2T4Y0X3</accession>
<dbReference type="Proteomes" id="UP000241614">
    <property type="component" value="Unassembled WGS sequence"/>
</dbReference>
<organism evidence="1 2">
    <name type="scientific">Enterobacter cloacae</name>
    <dbReference type="NCBI Taxonomy" id="550"/>
    <lineage>
        <taxon>Bacteria</taxon>
        <taxon>Pseudomonadati</taxon>
        <taxon>Pseudomonadota</taxon>
        <taxon>Gammaproteobacteria</taxon>
        <taxon>Enterobacterales</taxon>
        <taxon>Enterobacteriaceae</taxon>
        <taxon>Enterobacter</taxon>
        <taxon>Enterobacter cloacae complex</taxon>
    </lineage>
</organism>
<comment type="caution">
    <text evidence="1">The sequence shown here is derived from an EMBL/GenBank/DDBJ whole genome shotgun (WGS) entry which is preliminary data.</text>
</comment>
<protein>
    <recommendedName>
        <fullName evidence="3">CHAT domain-containing protein</fullName>
    </recommendedName>
</protein>
<dbReference type="OrthoDB" id="8209071at2"/>
<name>A0A2T4Y0X3_ENTCL</name>
<dbReference type="AlphaFoldDB" id="A0A2T4Y0X3"/>
<dbReference type="EMBL" id="PZPP01000010">
    <property type="protein sequence ID" value="PTM35840.1"/>
    <property type="molecule type" value="Genomic_DNA"/>
</dbReference>
<gene>
    <name evidence="1" type="ORF">DA103_08625</name>
</gene>
<dbReference type="InterPro" id="IPR011990">
    <property type="entry name" value="TPR-like_helical_dom_sf"/>
</dbReference>
<sequence length="845" mass="96662">MDDINLDPCEFSEFIQGVLQDDNVEYRLEDIDDYLINLISNSPELDKVREVERCAKIVVELINPNIYGYSYSWALHSLLACECILGKVDEVIVNLEKLISHCESLGSKTPCISAIRNIKQGLLGEIAVDKYPYLLKVIVDFLKENDSEIEVAKCYVSAAYFFSDNDSYRSAVDVLDDALEYLEEKGNLDFGFEVLSVKHSICITNEDHSSAIKIWDELLEVCEKNEINLPDDLVLNHATLLMQLKKFDDAIKLYLEALSQQDCEVKKRAVISVNISASYRENGNLEAASKYMHDARVILAELGSDSFDDDFLLEIELIDAKNNLIYGDQNTLKKCLFSFAFRMNETLKNTFKIHYRRGIRSRYFGRFENLIASLATTGVAADIIPLLALSRINQSADWLSLLKWKEDISSIISHDELVQLSESIDRLADYGAPHLYGFAEKYDNAFYGNNNDPWDLFITQVEILKYKYDIKSPYHYTSNEYISTLLHDRIHNGNVLIFDFSASQSKLITISDNNYIIENLPDEEGRNFYIELNKFRLSGDNRTQFNQTLINYQNTLIDNIKESISILEDSGGVIFFPSKMDSFPLNILLISNDQIRKKILSGNFEIRSCLCLHPKDESFEIHSCLGMVESTTNLEYDKAEIQYFINTTGLNGEILYQPDQKDFFERVATHDSIVISQHGFSAAMFTDPVFADLAGPHAERRTLSYSYLQSHSYKMNYKLVMLNACYGGTLVNRNYFKLFRTHELLGYPQAFLLNRKSIVIAASWTIVDRYNALIMHNFSNFMKMYGPSKSYGMSLAKAFEMSISEIISALNEISGGTLQLPNEQHLDVMRGQPFCFATYQNYTLL</sequence>
<evidence type="ECO:0008006" key="3">
    <source>
        <dbReference type="Google" id="ProtNLM"/>
    </source>
</evidence>